<dbReference type="Pfam" id="PF00534">
    <property type="entry name" value="Glycos_transf_1"/>
    <property type="match status" value="1"/>
</dbReference>
<dbReference type="STRING" id="1396821.SAMN05444515_10390"/>
<dbReference type="InterPro" id="IPR001296">
    <property type="entry name" value="Glyco_trans_1"/>
</dbReference>
<dbReference type="PANTHER" id="PTHR12526:SF638">
    <property type="entry name" value="SPORE COAT PROTEIN SA"/>
    <property type="match status" value="1"/>
</dbReference>
<dbReference type="OrthoDB" id="5123492at2"/>
<dbReference type="GO" id="GO:0016757">
    <property type="term" value="F:glycosyltransferase activity"/>
    <property type="evidence" value="ECO:0007669"/>
    <property type="project" value="InterPro"/>
</dbReference>
<dbReference type="AlphaFoldDB" id="A0A1H7IDX4"/>
<dbReference type="RefSeq" id="WP_143050419.1">
    <property type="nucleotide sequence ID" value="NZ_FOAA01000003.1"/>
</dbReference>
<keyword evidence="4" id="KW-1185">Reference proteome</keyword>
<dbReference type="GO" id="GO:1901135">
    <property type="term" value="P:carbohydrate derivative metabolic process"/>
    <property type="evidence" value="ECO:0007669"/>
    <property type="project" value="UniProtKB-ARBA"/>
</dbReference>
<dbReference type="Pfam" id="PF13579">
    <property type="entry name" value="Glyco_trans_4_4"/>
    <property type="match status" value="1"/>
</dbReference>
<dbReference type="Proteomes" id="UP000199256">
    <property type="component" value="Unassembled WGS sequence"/>
</dbReference>
<name>A0A1H7IDX4_9GAMM</name>
<dbReference type="EMBL" id="FOAA01000003">
    <property type="protein sequence ID" value="SEK59710.1"/>
    <property type="molecule type" value="Genomic_DNA"/>
</dbReference>
<reference evidence="4" key="1">
    <citation type="submission" date="2016-10" db="EMBL/GenBank/DDBJ databases">
        <authorList>
            <person name="Varghese N."/>
            <person name="Submissions S."/>
        </authorList>
    </citation>
    <scope>NUCLEOTIDE SEQUENCE [LARGE SCALE GENOMIC DNA]</scope>
    <source>
        <strain evidence="4">DSM 241</strain>
    </source>
</reference>
<keyword evidence="3" id="KW-0808">Transferase</keyword>
<feature type="domain" description="Glycosyl transferase family 1" evidence="1">
    <location>
        <begin position="202"/>
        <end position="360"/>
    </location>
</feature>
<gene>
    <name evidence="3" type="ORF">SAMN05444515_10390</name>
</gene>
<evidence type="ECO:0000259" key="2">
    <source>
        <dbReference type="Pfam" id="PF13579"/>
    </source>
</evidence>
<proteinExistence type="predicted"/>
<sequence length="382" mass="43168">MNLLFTTGLNPYGSRPFGGAETSIRLLAESMAARGHKVIYLTLRAEERDYEIAKAAGVKLWAVPALRGNRFRLVRAVGKLRLPAMIALLALRYRIDVLYCFYEIDVMEAALRVRNWLRRPKVVVRMAGFLWHSTSTRDPRLRTRYELAFNSVDSVNFVTEGLVEMTEKGTAELGMQVRFRDTFVHDIGCSSAPVRTLPYNSLPQTPFRMLMVGRFASYSKRQDLLVKAVALIPEEIPVSLTLVGEGPDRPAIQALVEQLNLSHRVEIIPFIDQKILWKRLQEEHLLCHATNSEGLAKAILEAMAKGLPVLASNVASVNSCIREGETGFLVDNNPESWADRMIGLSRRPEDLARVSEAGQKHVLEQWDPAKCAQQYETYFERL</sequence>
<dbReference type="InterPro" id="IPR028098">
    <property type="entry name" value="Glyco_trans_4-like_N"/>
</dbReference>
<dbReference type="Gene3D" id="3.40.50.2000">
    <property type="entry name" value="Glycogen Phosphorylase B"/>
    <property type="match status" value="2"/>
</dbReference>
<evidence type="ECO:0000259" key="1">
    <source>
        <dbReference type="Pfam" id="PF00534"/>
    </source>
</evidence>
<accession>A0A1H7IDX4</accession>
<feature type="domain" description="Glycosyltransferase subfamily 4-like N-terminal" evidence="2">
    <location>
        <begin position="18"/>
        <end position="164"/>
    </location>
</feature>
<evidence type="ECO:0000313" key="4">
    <source>
        <dbReference type="Proteomes" id="UP000199256"/>
    </source>
</evidence>
<evidence type="ECO:0000313" key="3">
    <source>
        <dbReference type="EMBL" id="SEK59710.1"/>
    </source>
</evidence>
<dbReference type="CDD" id="cd03801">
    <property type="entry name" value="GT4_PimA-like"/>
    <property type="match status" value="1"/>
</dbReference>
<dbReference type="PANTHER" id="PTHR12526">
    <property type="entry name" value="GLYCOSYLTRANSFERASE"/>
    <property type="match status" value="1"/>
</dbReference>
<dbReference type="SUPFAM" id="SSF53756">
    <property type="entry name" value="UDP-Glycosyltransferase/glycogen phosphorylase"/>
    <property type="match status" value="1"/>
</dbReference>
<protein>
    <submittedName>
        <fullName evidence="3">Glycosyltransferase involved in cell wall bisynthesis</fullName>
    </submittedName>
</protein>
<organism evidence="3 4">
    <name type="scientific">Ectothiorhodospira marina</name>
    <dbReference type="NCBI Taxonomy" id="1396821"/>
    <lineage>
        <taxon>Bacteria</taxon>
        <taxon>Pseudomonadati</taxon>
        <taxon>Pseudomonadota</taxon>
        <taxon>Gammaproteobacteria</taxon>
        <taxon>Chromatiales</taxon>
        <taxon>Ectothiorhodospiraceae</taxon>
        <taxon>Ectothiorhodospira</taxon>
    </lineage>
</organism>